<comment type="caution">
    <text evidence="1">The sequence shown here is derived from an EMBL/GenBank/DDBJ whole genome shotgun (WGS) entry which is preliminary data.</text>
</comment>
<proteinExistence type="predicted"/>
<evidence type="ECO:0000313" key="2">
    <source>
        <dbReference type="Proteomes" id="UP000828048"/>
    </source>
</evidence>
<dbReference type="Proteomes" id="UP000828048">
    <property type="component" value="Chromosome 4"/>
</dbReference>
<keyword evidence="2" id="KW-1185">Reference proteome</keyword>
<protein>
    <submittedName>
        <fullName evidence="1">Uncharacterized protein</fullName>
    </submittedName>
</protein>
<dbReference type="EMBL" id="CM037154">
    <property type="protein sequence ID" value="KAH7859847.1"/>
    <property type="molecule type" value="Genomic_DNA"/>
</dbReference>
<name>A0ACB7Z2R0_9ERIC</name>
<gene>
    <name evidence="1" type="ORF">Vadar_006206</name>
</gene>
<accession>A0ACB7Z2R0</accession>
<sequence>MQSTEEAHFDHQENEQDTDGFQSATINRLKMLSLNNTSSFPTTIASIPSSTATRCNACSGSSSFKRRSPSSSSLQQPAAKKQLLSLLTPPSSATAKPSLPIKTRMAPPSPVPILRRCISDPVTSPGINPQSPENATTTVSGATPSPTKGTASLPPIPRVLRRSISDPLSRSPSSGELGSGSRNRGGLDSPSSKSLKRLKNRMREMREMIHRWDEVMGEEDEDENSNGCGNCGTITEVGFTETETGCGNCGAITEVGFTETETEEAVSVEKTGDCLVIHFKCPCKKDYQILLSGNNCFYKL</sequence>
<evidence type="ECO:0000313" key="1">
    <source>
        <dbReference type="EMBL" id="KAH7859847.1"/>
    </source>
</evidence>
<organism evidence="1 2">
    <name type="scientific">Vaccinium darrowii</name>
    <dbReference type="NCBI Taxonomy" id="229202"/>
    <lineage>
        <taxon>Eukaryota</taxon>
        <taxon>Viridiplantae</taxon>
        <taxon>Streptophyta</taxon>
        <taxon>Embryophyta</taxon>
        <taxon>Tracheophyta</taxon>
        <taxon>Spermatophyta</taxon>
        <taxon>Magnoliopsida</taxon>
        <taxon>eudicotyledons</taxon>
        <taxon>Gunneridae</taxon>
        <taxon>Pentapetalae</taxon>
        <taxon>asterids</taxon>
        <taxon>Ericales</taxon>
        <taxon>Ericaceae</taxon>
        <taxon>Vaccinioideae</taxon>
        <taxon>Vaccinieae</taxon>
        <taxon>Vaccinium</taxon>
    </lineage>
</organism>
<reference evidence="1 2" key="1">
    <citation type="journal article" date="2021" name="Hortic Res">
        <title>High-quality reference genome and annotation aids understanding of berry development for evergreen blueberry (Vaccinium darrowii).</title>
        <authorList>
            <person name="Yu J."/>
            <person name="Hulse-Kemp A.M."/>
            <person name="Babiker E."/>
            <person name="Staton M."/>
        </authorList>
    </citation>
    <scope>NUCLEOTIDE SEQUENCE [LARGE SCALE GENOMIC DNA]</scope>
    <source>
        <strain evidence="2">cv. NJ 8807/NJ 8810</strain>
        <tissue evidence="1">Young leaf</tissue>
    </source>
</reference>